<reference evidence="2 3" key="1">
    <citation type="journal article" date="2018" name="IMA Fungus">
        <title>IMA Genome-F 9: Draft genome sequence of Annulohypoxylon stygium, Aspergillus mulundensis, Berkeleyomyces basicola (syn. Thielaviopsis basicola), Ceratocystis smalleyi, two Cercospora beticola strains, Coleophoma cylindrospora, Fusarium fracticaudum, Phialophora cf. hyalina, and Morchella septimelata.</title>
        <authorList>
            <person name="Wingfield B.D."/>
            <person name="Bills G.F."/>
            <person name="Dong Y."/>
            <person name="Huang W."/>
            <person name="Nel W.J."/>
            <person name="Swalarsk-Parry B.S."/>
            <person name="Vaghefi N."/>
            <person name="Wilken P.M."/>
            <person name="An Z."/>
            <person name="de Beer Z.W."/>
            <person name="De Vos L."/>
            <person name="Chen L."/>
            <person name="Duong T.A."/>
            <person name="Gao Y."/>
            <person name="Hammerbacher A."/>
            <person name="Kikkert J.R."/>
            <person name="Li Y."/>
            <person name="Li H."/>
            <person name="Li K."/>
            <person name="Li Q."/>
            <person name="Liu X."/>
            <person name="Ma X."/>
            <person name="Naidoo K."/>
            <person name="Pethybridge S.J."/>
            <person name="Sun J."/>
            <person name="Steenkamp E.T."/>
            <person name="van der Nest M.A."/>
            <person name="van Wyk S."/>
            <person name="Wingfield M.J."/>
            <person name="Xiong C."/>
            <person name="Yue Q."/>
            <person name="Zhang X."/>
        </authorList>
    </citation>
    <scope>NUCLEOTIDE SEQUENCE [LARGE SCALE GENOMIC DNA]</scope>
    <source>
        <strain evidence="2 3">DSM 5745</strain>
    </source>
</reference>
<accession>A0A3D8T526</accession>
<feature type="compositionally biased region" description="Polar residues" evidence="1">
    <location>
        <begin position="152"/>
        <end position="164"/>
    </location>
</feature>
<sequence>MSYIHQTQSSNKDTEYMSAKGHSGIGSDSAHHSLASERMQALQNPISATQATDSSMRGPGDGGGTGNRAPPNSAQSQDTLGSFIVESPESNEADLEYNPSADHVLDSETISTSTSRMRQFTFAPGYQRLDVADPEQAEEDDSLPMQDRVSSDHGNPQASASSTDAAAGVSGASRYDTYAADLEGPYMDETENVPRGPGTGAKYGVKKGEYDFSSEEFDDL</sequence>
<evidence type="ECO:0000313" key="3">
    <source>
        <dbReference type="Proteomes" id="UP000256690"/>
    </source>
</evidence>
<dbReference type="GeneID" id="38111359"/>
<proteinExistence type="predicted"/>
<evidence type="ECO:0000313" key="2">
    <source>
        <dbReference type="EMBL" id="RDW93667.1"/>
    </source>
</evidence>
<organism evidence="2 3">
    <name type="scientific">Aspergillus mulundensis</name>
    <dbReference type="NCBI Taxonomy" id="1810919"/>
    <lineage>
        <taxon>Eukaryota</taxon>
        <taxon>Fungi</taxon>
        <taxon>Dikarya</taxon>
        <taxon>Ascomycota</taxon>
        <taxon>Pezizomycotina</taxon>
        <taxon>Eurotiomycetes</taxon>
        <taxon>Eurotiomycetidae</taxon>
        <taxon>Eurotiales</taxon>
        <taxon>Aspergillaceae</taxon>
        <taxon>Aspergillus</taxon>
        <taxon>Aspergillus subgen. Nidulantes</taxon>
    </lineage>
</organism>
<dbReference type="RefSeq" id="XP_026608850.1">
    <property type="nucleotide sequence ID" value="XM_026743005.1"/>
</dbReference>
<dbReference type="AlphaFoldDB" id="A0A3D8T526"/>
<feature type="region of interest" description="Disordered" evidence="1">
    <location>
        <begin position="1"/>
        <end position="170"/>
    </location>
</feature>
<name>A0A3D8T526_9EURO</name>
<keyword evidence="3" id="KW-1185">Reference proteome</keyword>
<feature type="compositionally biased region" description="Polar residues" evidence="1">
    <location>
        <begin position="1"/>
        <end position="11"/>
    </location>
</feature>
<feature type="compositionally biased region" description="Acidic residues" evidence="1">
    <location>
        <begin position="132"/>
        <end position="142"/>
    </location>
</feature>
<feature type="region of interest" description="Disordered" evidence="1">
    <location>
        <begin position="182"/>
        <end position="220"/>
    </location>
</feature>
<dbReference type="Proteomes" id="UP000256690">
    <property type="component" value="Unassembled WGS sequence"/>
</dbReference>
<protein>
    <submittedName>
        <fullName evidence="2">Uncharacterized protein</fullName>
    </submittedName>
</protein>
<gene>
    <name evidence="2" type="ORF">DSM5745_00989</name>
</gene>
<evidence type="ECO:0000256" key="1">
    <source>
        <dbReference type="SAM" id="MobiDB-lite"/>
    </source>
</evidence>
<feature type="compositionally biased region" description="Polar residues" evidence="1">
    <location>
        <begin position="70"/>
        <end position="80"/>
    </location>
</feature>
<comment type="caution">
    <text evidence="2">The sequence shown here is derived from an EMBL/GenBank/DDBJ whole genome shotgun (WGS) entry which is preliminary data.</text>
</comment>
<feature type="compositionally biased region" description="Polar residues" evidence="1">
    <location>
        <begin position="41"/>
        <end position="55"/>
    </location>
</feature>
<feature type="compositionally biased region" description="Polar residues" evidence="1">
    <location>
        <begin position="108"/>
        <end position="118"/>
    </location>
</feature>
<dbReference type="EMBL" id="PVWQ01000001">
    <property type="protein sequence ID" value="RDW93667.1"/>
    <property type="molecule type" value="Genomic_DNA"/>
</dbReference>